<evidence type="ECO:0000313" key="2">
    <source>
        <dbReference type="Proteomes" id="UP000215914"/>
    </source>
</evidence>
<dbReference type="Proteomes" id="UP000215914">
    <property type="component" value="Unassembled WGS sequence"/>
</dbReference>
<name>A0A9K3IHD2_HELAN</name>
<reference evidence="1" key="2">
    <citation type="submission" date="2020-06" db="EMBL/GenBank/DDBJ databases">
        <title>Helianthus annuus Genome sequencing and assembly Release 2.</title>
        <authorList>
            <person name="Gouzy J."/>
            <person name="Langlade N."/>
            <person name="Munos S."/>
        </authorList>
    </citation>
    <scope>NUCLEOTIDE SEQUENCE</scope>
    <source>
        <tissue evidence="1">Leaves</tissue>
    </source>
</reference>
<keyword evidence="2" id="KW-1185">Reference proteome</keyword>
<organism evidence="1 2">
    <name type="scientific">Helianthus annuus</name>
    <name type="common">Common sunflower</name>
    <dbReference type="NCBI Taxonomy" id="4232"/>
    <lineage>
        <taxon>Eukaryota</taxon>
        <taxon>Viridiplantae</taxon>
        <taxon>Streptophyta</taxon>
        <taxon>Embryophyta</taxon>
        <taxon>Tracheophyta</taxon>
        <taxon>Spermatophyta</taxon>
        <taxon>Magnoliopsida</taxon>
        <taxon>eudicotyledons</taxon>
        <taxon>Gunneridae</taxon>
        <taxon>Pentapetalae</taxon>
        <taxon>asterids</taxon>
        <taxon>campanulids</taxon>
        <taxon>Asterales</taxon>
        <taxon>Asteraceae</taxon>
        <taxon>Asteroideae</taxon>
        <taxon>Heliantheae alliance</taxon>
        <taxon>Heliantheae</taxon>
        <taxon>Helianthus</taxon>
    </lineage>
</organism>
<sequence length="76" mass="8602">MNLCLDNLAILNQDKKQVNEHYIQEGEHKLTDGQLLTETTVNLYATKNPKAKLYQCPDSRFITYSAWTGLNTGATL</sequence>
<evidence type="ECO:0000313" key="1">
    <source>
        <dbReference type="EMBL" id="KAF5796878.1"/>
    </source>
</evidence>
<comment type="caution">
    <text evidence="1">The sequence shown here is derived from an EMBL/GenBank/DDBJ whole genome shotgun (WGS) entry which is preliminary data.</text>
</comment>
<accession>A0A9K3IHD2</accession>
<dbReference type="EMBL" id="MNCJ02000323">
    <property type="protein sequence ID" value="KAF5796878.1"/>
    <property type="molecule type" value="Genomic_DNA"/>
</dbReference>
<dbReference type="Gramene" id="mRNA:HanXRQr2_Chr08g0357021">
    <property type="protein sequence ID" value="CDS:HanXRQr2_Chr08g0357021.1"/>
    <property type="gene ID" value="HanXRQr2_Chr08g0357021"/>
</dbReference>
<proteinExistence type="predicted"/>
<gene>
    <name evidence="1" type="ORF">HanXRQr2_Chr08g0357021</name>
</gene>
<dbReference type="AlphaFoldDB" id="A0A9K3IHD2"/>
<protein>
    <submittedName>
        <fullName evidence="1">Uncharacterized protein</fullName>
    </submittedName>
</protein>
<reference evidence="1" key="1">
    <citation type="journal article" date="2017" name="Nature">
        <title>The sunflower genome provides insights into oil metabolism, flowering and Asterid evolution.</title>
        <authorList>
            <person name="Badouin H."/>
            <person name="Gouzy J."/>
            <person name="Grassa C.J."/>
            <person name="Murat F."/>
            <person name="Staton S.E."/>
            <person name="Cottret L."/>
            <person name="Lelandais-Briere C."/>
            <person name="Owens G.L."/>
            <person name="Carrere S."/>
            <person name="Mayjonade B."/>
            <person name="Legrand L."/>
            <person name="Gill N."/>
            <person name="Kane N.C."/>
            <person name="Bowers J.E."/>
            <person name="Hubner S."/>
            <person name="Bellec A."/>
            <person name="Berard A."/>
            <person name="Berges H."/>
            <person name="Blanchet N."/>
            <person name="Boniface M.C."/>
            <person name="Brunel D."/>
            <person name="Catrice O."/>
            <person name="Chaidir N."/>
            <person name="Claudel C."/>
            <person name="Donnadieu C."/>
            <person name="Faraut T."/>
            <person name="Fievet G."/>
            <person name="Helmstetter N."/>
            <person name="King M."/>
            <person name="Knapp S.J."/>
            <person name="Lai Z."/>
            <person name="Le Paslier M.C."/>
            <person name="Lippi Y."/>
            <person name="Lorenzon L."/>
            <person name="Mandel J.R."/>
            <person name="Marage G."/>
            <person name="Marchand G."/>
            <person name="Marquand E."/>
            <person name="Bret-Mestries E."/>
            <person name="Morien E."/>
            <person name="Nambeesan S."/>
            <person name="Nguyen T."/>
            <person name="Pegot-Espagnet P."/>
            <person name="Pouilly N."/>
            <person name="Raftis F."/>
            <person name="Sallet E."/>
            <person name="Schiex T."/>
            <person name="Thomas J."/>
            <person name="Vandecasteele C."/>
            <person name="Vares D."/>
            <person name="Vear F."/>
            <person name="Vautrin S."/>
            <person name="Crespi M."/>
            <person name="Mangin B."/>
            <person name="Burke J.M."/>
            <person name="Salse J."/>
            <person name="Munos S."/>
            <person name="Vincourt P."/>
            <person name="Rieseberg L.H."/>
            <person name="Langlade N.B."/>
        </authorList>
    </citation>
    <scope>NUCLEOTIDE SEQUENCE</scope>
    <source>
        <tissue evidence="1">Leaves</tissue>
    </source>
</reference>